<evidence type="ECO:0000256" key="3">
    <source>
        <dbReference type="ARBA" id="ARBA00022517"/>
    </source>
</evidence>
<dbReference type="CDD" id="cd01897">
    <property type="entry name" value="NOG"/>
    <property type="match status" value="1"/>
</dbReference>
<keyword evidence="11" id="KW-1185">Reference proteome</keyword>
<dbReference type="InterPro" id="IPR024926">
    <property type="entry name" value="NOG1"/>
</dbReference>
<keyword evidence="6 7" id="KW-0539">Nucleus</keyword>
<evidence type="ECO:0000256" key="7">
    <source>
        <dbReference type="PIRNR" id="PIRNR038919"/>
    </source>
</evidence>
<dbReference type="InterPro" id="IPR010674">
    <property type="entry name" value="NOG1_Rossman_fold_dom"/>
</dbReference>
<comment type="function">
    <text evidence="1 7">Involved in the biogenesis of the 60S ribosomal subunit.</text>
</comment>
<evidence type="ECO:0000313" key="11">
    <source>
        <dbReference type="Proteomes" id="UP000703269"/>
    </source>
</evidence>
<feature type="region of interest" description="Disordered" evidence="8">
    <location>
        <begin position="547"/>
        <end position="615"/>
    </location>
</feature>
<protein>
    <recommendedName>
        <fullName evidence="7">Nucleolar GTP-binding protein 1</fullName>
    </recommendedName>
</protein>
<dbReference type="GO" id="GO:0005730">
    <property type="term" value="C:nucleolus"/>
    <property type="evidence" value="ECO:0007669"/>
    <property type="project" value="UniProtKB-SubCell"/>
</dbReference>
<dbReference type="PANTHER" id="PTHR45759">
    <property type="entry name" value="NUCLEOLAR GTP-BINDING PROTEIN 1"/>
    <property type="match status" value="1"/>
</dbReference>
<evidence type="ECO:0000256" key="5">
    <source>
        <dbReference type="ARBA" id="ARBA00023134"/>
    </source>
</evidence>
<dbReference type="GO" id="GO:1902626">
    <property type="term" value="P:assembly of large subunit precursor of preribosome"/>
    <property type="evidence" value="ECO:0007669"/>
    <property type="project" value="UniProtKB-ARBA"/>
</dbReference>
<evidence type="ECO:0000256" key="2">
    <source>
        <dbReference type="ARBA" id="ARBA00004604"/>
    </source>
</evidence>
<reference evidence="10 11" key="1">
    <citation type="submission" date="2021-08" db="EMBL/GenBank/DDBJ databases">
        <title>Draft Genome Sequence of Phanerochaete sordida strain YK-624.</title>
        <authorList>
            <person name="Mori T."/>
            <person name="Dohra H."/>
            <person name="Suzuki T."/>
            <person name="Kawagishi H."/>
            <person name="Hirai H."/>
        </authorList>
    </citation>
    <scope>NUCLEOTIDE SEQUENCE [LARGE SCALE GENOMIC DNA]</scope>
    <source>
        <strain evidence="10 11">YK-624</strain>
    </source>
</reference>
<comment type="caution">
    <text evidence="10">The sequence shown here is derived from an EMBL/GenBank/DDBJ whole genome shotgun (WGS) entry which is preliminary data.</text>
</comment>
<dbReference type="EMBL" id="BPQB01000015">
    <property type="protein sequence ID" value="GJE90038.1"/>
    <property type="molecule type" value="Genomic_DNA"/>
</dbReference>
<gene>
    <name evidence="10" type="ORF">PsYK624_061590</name>
</gene>
<dbReference type="InterPro" id="IPR027417">
    <property type="entry name" value="P-loop_NTPase"/>
</dbReference>
<feature type="compositionally biased region" description="Basic and acidic residues" evidence="8">
    <location>
        <begin position="635"/>
        <end position="647"/>
    </location>
</feature>
<dbReference type="Pfam" id="PF08155">
    <property type="entry name" value="NOGCT"/>
    <property type="match status" value="1"/>
</dbReference>
<proteinExistence type="inferred from homology"/>
<comment type="similarity">
    <text evidence="7">Belongs to the TRAFAC class OBG-HflX-like GTPase superfamily. OBG GTPase family. NOG subfamily.</text>
</comment>
<dbReference type="PRINTS" id="PR00326">
    <property type="entry name" value="GTP1OBG"/>
</dbReference>
<keyword evidence="4" id="KW-0547">Nucleotide-binding</keyword>
<organism evidence="10 11">
    <name type="scientific">Phanerochaete sordida</name>
    <dbReference type="NCBI Taxonomy" id="48140"/>
    <lineage>
        <taxon>Eukaryota</taxon>
        <taxon>Fungi</taxon>
        <taxon>Dikarya</taxon>
        <taxon>Basidiomycota</taxon>
        <taxon>Agaricomycotina</taxon>
        <taxon>Agaricomycetes</taxon>
        <taxon>Polyporales</taxon>
        <taxon>Phanerochaetaceae</taxon>
        <taxon>Phanerochaete</taxon>
    </lineage>
</organism>
<dbReference type="Pfam" id="PF17835">
    <property type="entry name" value="NOG1_N"/>
    <property type="match status" value="1"/>
</dbReference>
<evidence type="ECO:0000256" key="4">
    <source>
        <dbReference type="ARBA" id="ARBA00022741"/>
    </source>
</evidence>
<feature type="compositionally biased region" description="Acidic residues" evidence="8">
    <location>
        <begin position="473"/>
        <end position="483"/>
    </location>
</feature>
<dbReference type="OrthoDB" id="415015at2759"/>
<evidence type="ECO:0000256" key="6">
    <source>
        <dbReference type="ARBA" id="ARBA00023242"/>
    </source>
</evidence>
<evidence type="ECO:0000259" key="9">
    <source>
        <dbReference type="PROSITE" id="PS51710"/>
    </source>
</evidence>
<accession>A0A9P3G835</accession>
<evidence type="ECO:0000256" key="1">
    <source>
        <dbReference type="ARBA" id="ARBA00002889"/>
    </source>
</evidence>
<dbReference type="Pfam" id="PF06858">
    <property type="entry name" value="NOG1"/>
    <property type="match status" value="1"/>
</dbReference>
<dbReference type="AlphaFoldDB" id="A0A9P3G835"/>
<dbReference type="GO" id="GO:0005525">
    <property type="term" value="F:GTP binding"/>
    <property type="evidence" value="ECO:0007669"/>
    <property type="project" value="UniProtKB-KW"/>
</dbReference>
<dbReference type="InterPro" id="IPR031167">
    <property type="entry name" value="G_OBG"/>
</dbReference>
<dbReference type="FunFam" id="3.40.50.300:FF:000496">
    <property type="entry name" value="Nucleolar GTP-binding protein 1"/>
    <property type="match status" value="1"/>
</dbReference>
<feature type="domain" description="OBG-type G" evidence="9">
    <location>
        <begin position="169"/>
        <end position="341"/>
    </location>
</feature>
<feature type="region of interest" description="Disordered" evidence="8">
    <location>
        <begin position="473"/>
        <end position="516"/>
    </location>
</feature>
<feature type="compositionally biased region" description="Acidic residues" evidence="8">
    <location>
        <begin position="557"/>
        <end position="584"/>
    </location>
</feature>
<dbReference type="Proteomes" id="UP000703269">
    <property type="component" value="Unassembled WGS sequence"/>
</dbReference>
<name>A0A9P3G835_9APHY</name>
<evidence type="ECO:0000313" key="10">
    <source>
        <dbReference type="EMBL" id="GJE90038.1"/>
    </source>
</evidence>
<dbReference type="PIRSF" id="PIRSF038919">
    <property type="entry name" value="NOG1"/>
    <property type="match status" value="1"/>
</dbReference>
<evidence type="ECO:0000256" key="8">
    <source>
        <dbReference type="SAM" id="MobiDB-lite"/>
    </source>
</evidence>
<dbReference type="InterPro" id="IPR041623">
    <property type="entry name" value="NOG1_N"/>
</dbReference>
<dbReference type="FunFam" id="1.20.120.1190:FF:000001">
    <property type="entry name" value="Nucleolar GTP-binding protein 1"/>
    <property type="match status" value="1"/>
</dbReference>
<keyword evidence="3 7" id="KW-0690">Ribosome biogenesis</keyword>
<dbReference type="InterPro" id="IPR012973">
    <property type="entry name" value="NOG_C"/>
</dbReference>
<dbReference type="Gene3D" id="1.20.120.1190">
    <property type="match status" value="1"/>
</dbReference>
<keyword evidence="5" id="KW-0342">GTP-binding</keyword>
<dbReference type="SUPFAM" id="SSF52540">
    <property type="entry name" value="P-loop containing nucleoside triphosphate hydrolases"/>
    <property type="match status" value="1"/>
</dbReference>
<dbReference type="PROSITE" id="PS51710">
    <property type="entry name" value="G_OBG"/>
    <property type="match status" value="1"/>
</dbReference>
<comment type="subcellular location">
    <subcellularLocation>
        <location evidence="2 7">Nucleus</location>
        <location evidence="2 7">Nucleolus</location>
    </subcellularLocation>
</comment>
<feature type="compositionally biased region" description="Basic residues" evidence="8">
    <location>
        <begin position="648"/>
        <end position="662"/>
    </location>
</feature>
<dbReference type="InterPro" id="IPR006073">
    <property type="entry name" value="GTP-bd"/>
</dbReference>
<feature type="region of interest" description="Disordered" evidence="8">
    <location>
        <begin position="635"/>
        <end position="668"/>
    </location>
</feature>
<dbReference type="Gene3D" id="3.40.50.300">
    <property type="entry name" value="P-loop containing nucleotide triphosphate hydrolases"/>
    <property type="match status" value="1"/>
</dbReference>
<sequence>MSTSGLKAIAPVPTAADFLDIVLSKTQRKTPTVIHKNFKISRIRNFYMRKVKFTQDSFDEKLSAILEEFPMLDDLHPFLASLMNVLYDKNHYKLALGQLRTARHLIDQVAKDYVRLIKFGDSLYRCKQLKRAAMGRMATIMRRQKDPLAYLEQVRQHISRLPNIDPTARTLLICGYPNVGKSSFINKVTRADVDVQPYAFTTKSLFVGHLDYRYMRWQVIDTPGILDHPLEDMNTIEMQSITALAHLKACVLYFMDLSEQCGYTVEAQCKLFHSIKPLFANKPVMLVMNKIDVTRLDDLTPENRAFVDEIINSEGVLNVQTSCYTDEGVMDLKNKACDALLEHRVEAKLKGNKVNSILNRLHVAQPKARDELVREPFIPDAVKQKKKYDKDDPERRKLERDIEAEEGGPGVYNINLKKNWMLANEDWKSDIIPEVMDGKNIADFIDPDIMEKLEALEREEEKLEAEGFYESEDDMFDSEDEREAAEAKVNLKKKLKSQDSKKAMKNGAKLPRTAGLRTLTELTSEMTKAGLDPSRIQERAELLAKVAGAKRKRTRDEDDEDAEMDVDGDESAPEGEWMDVDEDAAPSKRTKANSGAAVAKSARAPRTNRQFAGMRDEAQVAKAVKLRNLGQRERNYQAKAGEADRAIKTKMPKHLFAGKRKMGKTDRR</sequence>